<evidence type="ECO:0000256" key="6">
    <source>
        <dbReference type="ARBA" id="ARBA00022970"/>
    </source>
</evidence>
<keyword evidence="4" id="KW-0997">Cell inner membrane</keyword>
<evidence type="ECO:0000256" key="10">
    <source>
        <dbReference type="SAM" id="Phobius"/>
    </source>
</evidence>
<sequence length="304" mass="31061">MGLAQNLVFGLVTGSYIAIAAIGFTLIYGIVNMINFAYGEYLTVGAFVGVLVAGALPLPLPVAALVAMAAGGLASLVLARAFFTPINHTGPVPMLLTSIGLGLALRNGIRLAGGRSARYFDTDTTTFRFEGLPDLPVGPVDLLGDLFVTTEQLVVVGSAVAVFLALHALLTRTDVGIAMRAMGDDEDLARVRGIDTQTIRDSVWVLAGVLAALAGVLIGMQTNVSAGTGFSYILQILAAAILGGAGSPYGAIAGSYIIGLVLALSTAFLPTGMTGISTAIAFLILVVVLLVKPSGIAGQEVREA</sequence>
<dbReference type="GO" id="GO:1903806">
    <property type="term" value="P:L-isoleucine import across plasma membrane"/>
    <property type="evidence" value="ECO:0007669"/>
    <property type="project" value="TreeGrafter"/>
</dbReference>
<keyword evidence="7 10" id="KW-1133">Transmembrane helix</keyword>
<evidence type="ECO:0000256" key="1">
    <source>
        <dbReference type="ARBA" id="ARBA00004651"/>
    </source>
</evidence>
<dbReference type="GO" id="GO:0005304">
    <property type="term" value="F:L-valine transmembrane transporter activity"/>
    <property type="evidence" value="ECO:0007669"/>
    <property type="project" value="TreeGrafter"/>
</dbReference>
<keyword evidence="3" id="KW-1003">Cell membrane</keyword>
<dbReference type="InterPro" id="IPR001851">
    <property type="entry name" value="ABC_transp_permease"/>
</dbReference>
<evidence type="ECO:0000256" key="3">
    <source>
        <dbReference type="ARBA" id="ARBA00022475"/>
    </source>
</evidence>
<gene>
    <name evidence="11" type="ORF">HUG10_16475</name>
</gene>
<protein>
    <submittedName>
        <fullName evidence="11">Branched-chain amino acid ABC transporter permease</fullName>
    </submittedName>
</protein>
<feature type="transmembrane region" description="Helical" evidence="10">
    <location>
        <begin position="38"/>
        <end position="56"/>
    </location>
</feature>
<keyword evidence="2" id="KW-0813">Transport</keyword>
<dbReference type="GO" id="GO:0015808">
    <property type="term" value="P:L-alanine transport"/>
    <property type="evidence" value="ECO:0007669"/>
    <property type="project" value="TreeGrafter"/>
</dbReference>
<evidence type="ECO:0000313" key="12">
    <source>
        <dbReference type="Proteomes" id="UP000509750"/>
    </source>
</evidence>
<keyword evidence="5 10" id="KW-0812">Transmembrane</keyword>
<feature type="transmembrane region" description="Helical" evidence="10">
    <location>
        <begin position="275"/>
        <end position="292"/>
    </location>
</feature>
<name>A0A7D5K9F2_9EURY</name>
<evidence type="ECO:0000313" key="11">
    <source>
        <dbReference type="EMBL" id="QLG29034.1"/>
    </source>
</evidence>
<feature type="transmembrane region" description="Helical" evidence="10">
    <location>
        <begin position="6"/>
        <end position="31"/>
    </location>
</feature>
<reference evidence="11 12" key="1">
    <citation type="submission" date="2020-07" db="EMBL/GenBank/DDBJ databases">
        <title>Gai3-2, isolated from salt lake.</title>
        <authorList>
            <person name="Cui H."/>
            <person name="Shi X."/>
        </authorList>
    </citation>
    <scope>NUCLEOTIDE SEQUENCE [LARGE SCALE GENOMIC DNA]</scope>
    <source>
        <strain evidence="11 12">Gai3-2</strain>
    </source>
</reference>
<keyword evidence="8 10" id="KW-0472">Membrane</keyword>
<evidence type="ECO:0000256" key="7">
    <source>
        <dbReference type="ARBA" id="ARBA00022989"/>
    </source>
</evidence>
<evidence type="ECO:0000256" key="2">
    <source>
        <dbReference type="ARBA" id="ARBA00022448"/>
    </source>
</evidence>
<comment type="similarity">
    <text evidence="9">Belongs to the binding-protein-dependent transport system permease family. LivHM subfamily.</text>
</comment>
<dbReference type="GO" id="GO:0005886">
    <property type="term" value="C:plasma membrane"/>
    <property type="evidence" value="ECO:0007669"/>
    <property type="project" value="UniProtKB-SubCell"/>
</dbReference>
<evidence type="ECO:0000256" key="8">
    <source>
        <dbReference type="ARBA" id="ARBA00023136"/>
    </source>
</evidence>
<dbReference type="GO" id="GO:0015188">
    <property type="term" value="F:L-isoleucine transmembrane transporter activity"/>
    <property type="evidence" value="ECO:0007669"/>
    <property type="project" value="TreeGrafter"/>
</dbReference>
<accession>A0A7D5K9F2</accession>
<feature type="transmembrane region" description="Helical" evidence="10">
    <location>
        <begin position="202"/>
        <end position="220"/>
    </location>
</feature>
<keyword evidence="12" id="KW-1185">Reference proteome</keyword>
<dbReference type="AlphaFoldDB" id="A0A7D5K9F2"/>
<organism evidence="11 12">
    <name type="scientific">Halorarum halophilum</name>
    <dbReference type="NCBI Taxonomy" id="2743090"/>
    <lineage>
        <taxon>Archaea</taxon>
        <taxon>Methanobacteriati</taxon>
        <taxon>Methanobacteriota</taxon>
        <taxon>Stenosarchaea group</taxon>
        <taxon>Halobacteria</taxon>
        <taxon>Halobacteriales</taxon>
        <taxon>Haloferacaceae</taxon>
        <taxon>Halorarum</taxon>
    </lineage>
</organism>
<evidence type="ECO:0000256" key="9">
    <source>
        <dbReference type="ARBA" id="ARBA00037998"/>
    </source>
</evidence>
<feature type="transmembrane region" description="Helical" evidence="10">
    <location>
        <begin position="62"/>
        <end position="83"/>
    </location>
</feature>
<comment type="subcellular location">
    <subcellularLocation>
        <location evidence="1">Cell membrane</location>
        <topology evidence="1">Multi-pass membrane protein</topology>
    </subcellularLocation>
</comment>
<dbReference type="OrthoDB" id="31233at2157"/>
<proteinExistence type="inferred from homology"/>
<dbReference type="PANTHER" id="PTHR11795">
    <property type="entry name" value="BRANCHED-CHAIN AMINO ACID TRANSPORT SYSTEM PERMEASE PROTEIN LIVH"/>
    <property type="match status" value="1"/>
</dbReference>
<dbReference type="GeneID" id="56030462"/>
<dbReference type="CDD" id="cd06582">
    <property type="entry name" value="TM_PBP1_LivH_like"/>
    <property type="match status" value="1"/>
</dbReference>
<keyword evidence="6" id="KW-0029">Amino-acid transport</keyword>
<dbReference type="Pfam" id="PF02653">
    <property type="entry name" value="BPD_transp_2"/>
    <property type="match status" value="1"/>
</dbReference>
<dbReference type="EMBL" id="CP058529">
    <property type="protein sequence ID" value="QLG29034.1"/>
    <property type="molecule type" value="Genomic_DNA"/>
</dbReference>
<dbReference type="KEGG" id="halg:HUG10_16475"/>
<dbReference type="PANTHER" id="PTHR11795:SF371">
    <property type="entry name" value="HIGH-AFFINITY BRANCHED-CHAIN AMINO ACID TRANSPORT SYSTEM PERMEASE PROTEIN LIVH"/>
    <property type="match status" value="1"/>
</dbReference>
<dbReference type="GO" id="GO:0015190">
    <property type="term" value="F:L-leucine transmembrane transporter activity"/>
    <property type="evidence" value="ECO:0007669"/>
    <property type="project" value="TreeGrafter"/>
</dbReference>
<feature type="transmembrane region" description="Helical" evidence="10">
    <location>
        <begin position="249"/>
        <end position="269"/>
    </location>
</feature>
<evidence type="ECO:0000256" key="5">
    <source>
        <dbReference type="ARBA" id="ARBA00022692"/>
    </source>
</evidence>
<dbReference type="RefSeq" id="WP_179170608.1">
    <property type="nucleotide sequence ID" value="NZ_CP058529.1"/>
</dbReference>
<dbReference type="Proteomes" id="UP000509750">
    <property type="component" value="Chromosome"/>
</dbReference>
<dbReference type="GO" id="GO:0042941">
    <property type="term" value="P:D-alanine transmembrane transport"/>
    <property type="evidence" value="ECO:0007669"/>
    <property type="project" value="TreeGrafter"/>
</dbReference>
<evidence type="ECO:0000256" key="4">
    <source>
        <dbReference type="ARBA" id="ARBA00022519"/>
    </source>
</evidence>
<dbReference type="InterPro" id="IPR052157">
    <property type="entry name" value="BCAA_transport_permease"/>
</dbReference>
<feature type="transmembrane region" description="Helical" evidence="10">
    <location>
        <begin position="152"/>
        <end position="170"/>
    </location>
</feature>
<dbReference type="GO" id="GO:0015192">
    <property type="term" value="F:L-phenylalanine transmembrane transporter activity"/>
    <property type="evidence" value="ECO:0007669"/>
    <property type="project" value="TreeGrafter"/>
</dbReference>